<dbReference type="Proteomes" id="UP000438429">
    <property type="component" value="Unassembled WGS sequence"/>
</dbReference>
<sequence>MYRPGRRLCVIEAHWRCRELSTLNLNYLHTGPTDCGRRDAVNLTQLSPLLLFCPRFGYRLQPASGPACGQIRADCTMGRCCTKCINETRTHTLNQQPRATLAVQSIQDLLGGGKKKLFAVDSHSLLVYSDFSVKVKRTSVWICVYMRRASV</sequence>
<gene>
    <name evidence="1" type="ORF">F2P81_016176</name>
</gene>
<name>A0A6A4SKG2_SCOMX</name>
<evidence type="ECO:0000313" key="1">
    <source>
        <dbReference type="EMBL" id="KAF0031621.1"/>
    </source>
</evidence>
<accession>A0A6A4SKG2</accession>
<reference evidence="1 2" key="1">
    <citation type="submission" date="2019-06" db="EMBL/GenBank/DDBJ databases">
        <title>Draft genomes of female and male turbot (Scophthalmus maximus).</title>
        <authorList>
            <person name="Xu H."/>
            <person name="Xu X.-W."/>
            <person name="Shao C."/>
            <person name="Chen S."/>
        </authorList>
    </citation>
    <scope>NUCLEOTIDE SEQUENCE [LARGE SCALE GENOMIC DNA]</scope>
    <source>
        <strain evidence="1">Ysfricsl-2016a</strain>
        <tissue evidence="1">Blood</tissue>
    </source>
</reference>
<dbReference type="EMBL" id="VEVO01000014">
    <property type="protein sequence ID" value="KAF0031621.1"/>
    <property type="molecule type" value="Genomic_DNA"/>
</dbReference>
<evidence type="ECO:0000313" key="2">
    <source>
        <dbReference type="Proteomes" id="UP000438429"/>
    </source>
</evidence>
<comment type="caution">
    <text evidence="1">The sequence shown here is derived from an EMBL/GenBank/DDBJ whole genome shotgun (WGS) entry which is preliminary data.</text>
</comment>
<protein>
    <submittedName>
        <fullName evidence="1">Uncharacterized protein</fullName>
    </submittedName>
</protein>
<organism evidence="1 2">
    <name type="scientific">Scophthalmus maximus</name>
    <name type="common">Turbot</name>
    <name type="synonym">Psetta maxima</name>
    <dbReference type="NCBI Taxonomy" id="52904"/>
    <lineage>
        <taxon>Eukaryota</taxon>
        <taxon>Metazoa</taxon>
        <taxon>Chordata</taxon>
        <taxon>Craniata</taxon>
        <taxon>Vertebrata</taxon>
        <taxon>Euteleostomi</taxon>
        <taxon>Actinopterygii</taxon>
        <taxon>Neopterygii</taxon>
        <taxon>Teleostei</taxon>
        <taxon>Neoteleostei</taxon>
        <taxon>Acanthomorphata</taxon>
        <taxon>Carangaria</taxon>
        <taxon>Pleuronectiformes</taxon>
        <taxon>Pleuronectoidei</taxon>
        <taxon>Scophthalmidae</taxon>
        <taxon>Scophthalmus</taxon>
    </lineage>
</organism>
<dbReference type="AlphaFoldDB" id="A0A6A4SKG2"/>
<proteinExistence type="predicted"/>